<feature type="transmembrane region" description="Helical" evidence="7">
    <location>
        <begin position="71"/>
        <end position="90"/>
    </location>
</feature>
<feature type="transmembrane region" description="Helical" evidence="7">
    <location>
        <begin position="382"/>
        <end position="403"/>
    </location>
</feature>
<feature type="domain" description="Cation/H+ exchanger transmembrane" evidence="8">
    <location>
        <begin position="20"/>
        <end position="401"/>
    </location>
</feature>
<dbReference type="PANTHER" id="PTHR32468:SF0">
    <property type="entry name" value="K(+)_H(+) ANTIPORTER 1"/>
    <property type="match status" value="1"/>
</dbReference>
<keyword evidence="3 7" id="KW-0812">Transmembrane</keyword>
<feature type="transmembrane region" description="Helical" evidence="7">
    <location>
        <begin position="34"/>
        <end position="51"/>
    </location>
</feature>
<comment type="caution">
    <text evidence="9">The sequence shown here is derived from an EMBL/GenBank/DDBJ whole genome shotgun (WGS) entry which is preliminary data.</text>
</comment>
<dbReference type="Pfam" id="PF00999">
    <property type="entry name" value="Na_H_Exchanger"/>
    <property type="match status" value="1"/>
</dbReference>
<evidence type="ECO:0000313" key="9">
    <source>
        <dbReference type="EMBL" id="MBL1082332.1"/>
    </source>
</evidence>
<keyword evidence="6 7" id="KW-0472">Membrane</keyword>
<comment type="subcellular location">
    <subcellularLocation>
        <location evidence="1">Membrane</location>
        <topology evidence="1">Multi-pass membrane protein</topology>
    </subcellularLocation>
</comment>
<name>A0A937JNF2_9ACTN</name>
<evidence type="ECO:0000256" key="2">
    <source>
        <dbReference type="ARBA" id="ARBA00022448"/>
    </source>
</evidence>
<dbReference type="GO" id="GO:1902600">
    <property type="term" value="P:proton transmembrane transport"/>
    <property type="evidence" value="ECO:0007669"/>
    <property type="project" value="InterPro"/>
</dbReference>
<reference evidence="9" key="1">
    <citation type="submission" date="2021-01" db="EMBL/GenBank/DDBJ databases">
        <title>WGS of actinomycetes isolated from Thailand.</title>
        <authorList>
            <person name="Thawai C."/>
        </authorList>
    </citation>
    <scope>NUCLEOTIDE SEQUENCE</scope>
    <source>
        <strain evidence="9">RCU-197</strain>
    </source>
</reference>
<evidence type="ECO:0000256" key="3">
    <source>
        <dbReference type="ARBA" id="ARBA00022692"/>
    </source>
</evidence>
<dbReference type="RefSeq" id="WP_201834158.1">
    <property type="nucleotide sequence ID" value="NZ_JAERRK010000004.1"/>
</dbReference>
<evidence type="ECO:0000259" key="8">
    <source>
        <dbReference type="Pfam" id="PF00999"/>
    </source>
</evidence>
<feature type="transmembrane region" description="Helical" evidence="7">
    <location>
        <begin position="142"/>
        <end position="161"/>
    </location>
</feature>
<feature type="transmembrane region" description="Helical" evidence="7">
    <location>
        <begin position="102"/>
        <end position="122"/>
    </location>
</feature>
<dbReference type="GO" id="GO:0015297">
    <property type="term" value="F:antiporter activity"/>
    <property type="evidence" value="ECO:0007669"/>
    <property type="project" value="InterPro"/>
</dbReference>
<accession>A0A937JNF2</accession>
<evidence type="ECO:0000313" key="10">
    <source>
        <dbReference type="Proteomes" id="UP000661858"/>
    </source>
</evidence>
<evidence type="ECO:0000256" key="7">
    <source>
        <dbReference type="SAM" id="Phobius"/>
    </source>
</evidence>
<dbReference type="Proteomes" id="UP000661858">
    <property type="component" value="Unassembled WGS sequence"/>
</dbReference>
<dbReference type="GO" id="GO:0016020">
    <property type="term" value="C:membrane"/>
    <property type="evidence" value="ECO:0007669"/>
    <property type="project" value="UniProtKB-SubCell"/>
</dbReference>
<keyword evidence="10" id="KW-1185">Reference proteome</keyword>
<feature type="transmembrane region" description="Helical" evidence="7">
    <location>
        <begin position="6"/>
        <end position="27"/>
    </location>
</feature>
<dbReference type="InterPro" id="IPR050794">
    <property type="entry name" value="CPA2_transporter"/>
</dbReference>
<feature type="transmembrane region" description="Helical" evidence="7">
    <location>
        <begin position="207"/>
        <end position="227"/>
    </location>
</feature>
<dbReference type="AlphaFoldDB" id="A0A937JNF2"/>
<organism evidence="9 10">
    <name type="scientific">Streptomyces actinomycinicus</name>
    <dbReference type="NCBI Taxonomy" id="1695166"/>
    <lineage>
        <taxon>Bacteria</taxon>
        <taxon>Bacillati</taxon>
        <taxon>Actinomycetota</taxon>
        <taxon>Actinomycetes</taxon>
        <taxon>Kitasatosporales</taxon>
        <taxon>Streptomycetaceae</taxon>
        <taxon>Streptomyces</taxon>
    </lineage>
</organism>
<protein>
    <submittedName>
        <fullName evidence="9">Cation:proton antiporter</fullName>
    </submittedName>
</protein>
<evidence type="ECO:0000256" key="5">
    <source>
        <dbReference type="ARBA" id="ARBA00023065"/>
    </source>
</evidence>
<evidence type="ECO:0000256" key="6">
    <source>
        <dbReference type="ARBA" id="ARBA00023136"/>
    </source>
</evidence>
<evidence type="ECO:0000256" key="1">
    <source>
        <dbReference type="ARBA" id="ARBA00004141"/>
    </source>
</evidence>
<proteinExistence type="predicted"/>
<keyword evidence="2" id="KW-0813">Transport</keyword>
<dbReference type="EMBL" id="JAERRK010000004">
    <property type="protein sequence ID" value="MBL1082332.1"/>
    <property type="molecule type" value="Genomic_DNA"/>
</dbReference>
<feature type="transmembrane region" description="Helical" evidence="7">
    <location>
        <begin position="173"/>
        <end position="195"/>
    </location>
</feature>
<dbReference type="Gene3D" id="1.20.1530.20">
    <property type="match status" value="1"/>
</dbReference>
<keyword evidence="5" id="KW-0406">Ion transport</keyword>
<evidence type="ECO:0000256" key="4">
    <source>
        <dbReference type="ARBA" id="ARBA00022989"/>
    </source>
</evidence>
<feature type="transmembrane region" description="Helical" evidence="7">
    <location>
        <begin position="248"/>
        <end position="274"/>
    </location>
</feature>
<dbReference type="InterPro" id="IPR006153">
    <property type="entry name" value="Cation/H_exchanger_TM"/>
</dbReference>
<dbReference type="PANTHER" id="PTHR32468">
    <property type="entry name" value="CATION/H + ANTIPORTER"/>
    <property type="match status" value="1"/>
</dbReference>
<keyword evidence="4 7" id="KW-1133">Transmembrane helix</keyword>
<gene>
    <name evidence="9" type="ORF">JK359_10105</name>
</gene>
<feature type="transmembrane region" description="Helical" evidence="7">
    <location>
        <begin position="311"/>
        <end position="331"/>
    </location>
</feature>
<sequence length="429" mass="43654">MSPDLAVTHLVGASAVILVAAQVGGWLSRRLGQPSIVGQLIAGIALGPSLLDQLPAGVGDTLFPQAIAPMLTALSQVSLVIFLFVVGYELDLSLLRGRSRTTLAVAAAAFGVPMLTGAGAALLFRGTLEDLGALPGMPVRSVLFLAVALSITAVPVLIVVVRENSLAGTVPGVIAVSAAGLIDVVGWAVLLGTLMDGGDGSGMSLPVRLILLGVFVAVMVWPARLLLRRLMRIPGVSTQSRLALLIGFAFTAAWVTSALGLHVIFGALLAGVVTPREPDGTLDPDLVRSLDGLSSLLLPFFFVVSGRSVAVGALGASAVAVLVGITLLAVVTKVGSGALAARACRLDTRTSLTVGVLLSTRGLTELIALNAGLEAGLLSGTLYTVFVLMAIATTLLTQPLLVLCRRVRAADPDPQTSADPVSAASPGGR</sequence>
<dbReference type="InterPro" id="IPR038770">
    <property type="entry name" value="Na+/solute_symporter_sf"/>
</dbReference>